<name>A0ACC2L2R9_PERAE</name>
<proteinExistence type="predicted"/>
<protein>
    <submittedName>
        <fullName evidence="1">Uncharacterized protein</fullName>
    </submittedName>
</protein>
<evidence type="ECO:0000313" key="2">
    <source>
        <dbReference type="Proteomes" id="UP001234297"/>
    </source>
</evidence>
<sequence>MRGHLTEKADVFAFGVVTLEILSGTSNSILNVDPEKMYLLEWAWHLYENNCALELVDPALSNFNEGQATRMIGVALLCIQASPMLRPPMSRVIAMLLGDIEVSTVTTRPGYLIDLPFRDSSCFMSDSISGASTSINTNSQVISSANTCTVTHIESSPTNSAGPLLQEIVGNRR</sequence>
<evidence type="ECO:0000313" key="1">
    <source>
        <dbReference type="EMBL" id="KAJ8627471.1"/>
    </source>
</evidence>
<accession>A0ACC2L2R9</accession>
<keyword evidence="2" id="KW-1185">Reference proteome</keyword>
<gene>
    <name evidence="1" type="ORF">MRB53_020778</name>
</gene>
<reference evidence="1 2" key="1">
    <citation type="journal article" date="2022" name="Hortic Res">
        <title>A haplotype resolved chromosomal level avocado genome allows analysis of novel avocado genes.</title>
        <authorList>
            <person name="Nath O."/>
            <person name="Fletcher S.J."/>
            <person name="Hayward A."/>
            <person name="Shaw L.M."/>
            <person name="Masouleh A.K."/>
            <person name="Furtado A."/>
            <person name="Henry R.J."/>
            <person name="Mitter N."/>
        </authorList>
    </citation>
    <scope>NUCLEOTIDE SEQUENCE [LARGE SCALE GENOMIC DNA]</scope>
    <source>
        <strain evidence="2">cv. Hass</strain>
    </source>
</reference>
<comment type="caution">
    <text evidence="1">The sequence shown here is derived from an EMBL/GenBank/DDBJ whole genome shotgun (WGS) entry which is preliminary data.</text>
</comment>
<organism evidence="1 2">
    <name type="scientific">Persea americana</name>
    <name type="common">Avocado</name>
    <dbReference type="NCBI Taxonomy" id="3435"/>
    <lineage>
        <taxon>Eukaryota</taxon>
        <taxon>Viridiplantae</taxon>
        <taxon>Streptophyta</taxon>
        <taxon>Embryophyta</taxon>
        <taxon>Tracheophyta</taxon>
        <taxon>Spermatophyta</taxon>
        <taxon>Magnoliopsida</taxon>
        <taxon>Magnoliidae</taxon>
        <taxon>Laurales</taxon>
        <taxon>Lauraceae</taxon>
        <taxon>Persea</taxon>
    </lineage>
</organism>
<dbReference type="Proteomes" id="UP001234297">
    <property type="component" value="Chromosome 6"/>
</dbReference>
<dbReference type="EMBL" id="CM056814">
    <property type="protein sequence ID" value="KAJ8627471.1"/>
    <property type="molecule type" value="Genomic_DNA"/>
</dbReference>